<gene>
    <name evidence="2" type="ORF">ITJ42_00120</name>
</gene>
<dbReference type="AlphaFoldDB" id="A0A8I0S5Y6"/>
<dbReference type="RefSeq" id="WP_194673920.1">
    <property type="nucleotide sequence ID" value="NZ_JADKRP010000001.1"/>
</dbReference>
<feature type="transmembrane region" description="Helical" evidence="1">
    <location>
        <begin position="41"/>
        <end position="61"/>
    </location>
</feature>
<name>A0A8I0S5Y6_9MICO</name>
<keyword evidence="1" id="KW-1133">Transmembrane helix</keyword>
<accession>A0A8I0S5Y6</accession>
<evidence type="ECO:0000256" key="1">
    <source>
        <dbReference type="SAM" id="Phobius"/>
    </source>
</evidence>
<protein>
    <submittedName>
        <fullName evidence="2">Uncharacterized protein</fullName>
    </submittedName>
</protein>
<dbReference type="EMBL" id="JADKRP010000001">
    <property type="protein sequence ID" value="MBF4629618.1"/>
    <property type="molecule type" value="Genomic_DNA"/>
</dbReference>
<keyword evidence="1" id="KW-0812">Transmembrane</keyword>
<dbReference type="Proteomes" id="UP000634579">
    <property type="component" value="Unassembled WGS sequence"/>
</dbReference>
<reference evidence="2 3" key="1">
    <citation type="submission" date="2020-10" db="EMBL/GenBank/DDBJ databases">
        <title>Draft genome sequences of plant-associated actinobacteria.</title>
        <authorList>
            <person name="Tarlachkov S.V."/>
            <person name="Starodumova I.P."/>
            <person name="Dorofeeva L.V."/>
            <person name="Prisyazhnaya N.V."/>
            <person name="Roubtsova T.V."/>
            <person name="Chizhov V.N."/>
            <person name="Nadler S.A."/>
            <person name="Subbotin S.A."/>
            <person name="Evtushenko L.I."/>
        </authorList>
    </citation>
    <scope>NUCLEOTIDE SEQUENCE [LARGE SCALE GENOMIC DNA]</scope>
    <source>
        <strain evidence="2 3">VKM Ac-2886</strain>
    </source>
</reference>
<keyword evidence="1" id="KW-0472">Membrane</keyword>
<keyword evidence="3" id="KW-1185">Reference proteome</keyword>
<sequence>MSDDPHQSVPKSALRWAVVKLVFFSLVALGNVHLGLEGGNAVHWGIVGLAALLAGYNGWLVRKATSRS</sequence>
<evidence type="ECO:0000313" key="3">
    <source>
        <dbReference type="Proteomes" id="UP000634579"/>
    </source>
</evidence>
<feature type="transmembrane region" description="Helical" evidence="1">
    <location>
        <begin position="12"/>
        <end position="29"/>
    </location>
</feature>
<comment type="caution">
    <text evidence="2">The sequence shown here is derived from an EMBL/GenBank/DDBJ whole genome shotgun (WGS) entry which is preliminary data.</text>
</comment>
<organism evidence="2 3">
    <name type="scientific">Clavibacter phaseoli</name>
    <dbReference type="NCBI Taxonomy" id="1734031"/>
    <lineage>
        <taxon>Bacteria</taxon>
        <taxon>Bacillati</taxon>
        <taxon>Actinomycetota</taxon>
        <taxon>Actinomycetes</taxon>
        <taxon>Micrococcales</taxon>
        <taxon>Microbacteriaceae</taxon>
        <taxon>Clavibacter</taxon>
    </lineage>
</organism>
<evidence type="ECO:0000313" key="2">
    <source>
        <dbReference type="EMBL" id="MBF4629618.1"/>
    </source>
</evidence>
<proteinExistence type="predicted"/>